<reference evidence="2 3" key="2">
    <citation type="submission" date="2020-03" db="EMBL/GenBank/DDBJ databases">
        <authorList>
            <person name="Ichikawa N."/>
            <person name="Kimura A."/>
            <person name="Kitahashi Y."/>
            <person name="Uohara A."/>
        </authorList>
    </citation>
    <scope>NUCLEOTIDE SEQUENCE [LARGE SCALE GENOMIC DNA]</scope>
    <source>
        <strain evidence="2 3">NBRC 105367</strain>
    </source>
</reference>
<feature type="region of interest" description="Disordered" evidence="1">
    <location>
        <begin position="36"/>
        <end position="61"/>
    </location>
</feature>
<sequence>MYPATRNQTRRLIPRGRITRTGRKVPSAYLVLRLDTADPDAAGPPHTPRLPAGRTVEIAGG</sequence>
<proteinExistence type="predicted"/>
<accession>A0A6F8YZT2</accession>
<protein>
    <submittedName>
        <fullName evidence="2">Uncharacterized protein</fullName>
    </submittedName>
</protein>
<dbReference type="KEGG" id="psuu:Psuf_089980"/>
<evidence type="ECO:0000313" key="3">
    <source>
        <dbReference type="Proteomes" id="UP000503011"/>
    </source>
</evidence>
<reference evidence="2 3" key="1">
    <citation type="submission" date="2020-03" db="EMBL/GenBank/DDBJ databases">
        <title>Whole genome shotgun sequence of Phytohabitans suffuscus NBRC 105367.</title>
        <authorList>
            <person name="Komaki H."/>
            <person name="Tamura T."/>
        </authorList>
    </citation>
    <scope>NUCLEOTIDE SEQUENCE [LARGE SCALE GENOMIC DNA]</scope>
    <source>
        <strain evidence="2 3">NBRC 105367</strain>
    </source>
</reference>
<dbReference type="EMBL" id="AP022871">
    <property type="protein sequence ID" value="BCB91685.1"/>
    <property type="molecule type" value="Genomic_DNA"/>
</dbReference>
<gene>
    <name evidence="2" type="ORF">Psuf_089980</name>
</gene>
<organism evidence="2 3">
    <name type="scientific">Phytohabitans suffuscus</name>
    <dbReference type="NCBI Taxonomy" id="624315"/>
    <lineage>
        <taxon>Bacteria</taxon>
        <taxon>Bacillati</taxon>
        <taxon>Actinomycetota</taxon>
        <taxon>Actinomycetes</taxon>
        <taxon>Micromonosporales</taxon>
        <taxon>Micromonosporaceae</taxon>
    </lineage>
</organism>
<dbReference type="Proteomes" id="UP000503011">
    <property type="component" value="Chromosome"/>
</dbReference>
<name>A0A6F8YZT2_9ACTN</name>
<dbReference type="AlphaFoldDB" id="A0A6F8YZT2"/>
<keyword evidence="3" id="KW-1185">Reference proteome</keyword>
<evidence type="ECO:0000313" key="2">
    <source>
        <dbReference type="EMBL" id="BCB91685.1"/>
    </source>
</evidence>
<evidence type="ECO:0000256" key="1">
    <source>
        <dbReference type="SAM" id="MobiDB-lite"/>
    </source>
</evidence>